<dbReference type="AlphaFoldDB" id="A0A7T2S893"/>
<evidence type="ECO:0000313" key="3">
    <source>
        <dbReference type="Proteomes" id="UP000594778"/>
    </source>
</evidence>
<accession>A0A7T2S893</accession>
<dbReference type="EMBL" id="CP065668">
    <property type="protein sequence ID" value="QPS10432.1"/>
    <property type="molecule type" value="Genomic_DNA"/>
</dbReference>
<name>A0A7T2S893_DELAC</name>
<proteinExistence type="predicted"/>
<organism evidence="2 3">
    <name type="scientific">Delftia acidovorans</name>
    <name type="common">Pseudomonas acidovorans</name>
    <name type="synonym">Comamonas acidovorans</name>
    <dbReference type="NCBI Taxonomy" id="80866"/>
    <lineage>
        <taxon>Bacteria</taxon>
        <taxon>Pseudomonadati</taxon>
        <taxon>Pseudomonadota</taxon>
        <taxon>Betaproteobacteria</taxon>
        <taxon>Burkholderiales</taxon>
        <taxon>Comamonadaceae</taxon>
        <taxon>Delftia</taxon>
    </lineage>
</organism>
<feature type="compositionally biased region" description="Low complexity" evidence="1">
    <location>
        <begin position="643"/>
        <end position="752"/>
    </location>
</feature>
<dbReference type="RefSeq" id="WP_197956936.1">
    <property type="nucleotide sequence ID" value="NZ_CP065668.1"/>
</dbReference>
<evidence type="ECO:0000313" key="2">
    <source>
        <dbReference type="EMBL" id="QPS10432.1"/>
    </source>
</evidence>
<feature type="compositionally biased region" description="Low complexity" evidence="1">
    <location>
        <begin position="429"/>
        <end position="439"/>
    </location>
</feature>
<dbReference type="PANTHER" id="PTHR40269:SF1">
    <property type="entry name" value="OUTER MEMBRANE PROTEIN"/>
    <property type="match status" value="1"/>
</dbReference>
<feature type="compositionally biased region" description="Polar residues" evidence="1">
    <location>
        <begin position="541"/>
        <end position="552"/>
    </location>
</feature>
<feature type="compositionally biased region" description="Low complexity" evidence="1">
    <location>
        <begin position="576"/>
        <end position="590"/>
    </location>
</feature>
<dbReference type="Pfam" id="PF11737">
    <property type="entry name" value="DUF3300"/>
    <property type="match status" value="1"/>
</dbReference>
<feature type="region of interest" description="Disordered" evidence="1">
    <location>
        <begin position="364"/>
        <end position="408"/>
    </location>
</feature>
<protein>
    <submittedName>
        <fullName evidence="2">DUF3300 domain-containing protein</fullName>
    </submittedName>
</protein>
<feature type="compositionally biased region" description="Low complexity" evidence="1">
    <location>
        <begin position="501"/>
        <end position="517"/>
    </location>
</feature>
<sequence>MLQPAVPTARTTARSTSHAGALRLSVLGLAAALALSACNESQDKPPQAASAPLPPATESAQPVAVPVAYVPPSAETLYQMVAPIALYPDKLVAQVLAASTYPDQVGAAEVWMGQNPGLKPEELQNAVNSQDWDPSVKSLAQFPNVLAQLSSNIPWTTALGKAYYNDPADVMNAIQVMRQRAYKAGTLKDSSRLKVAVATADAPPPVPQPASQAVGEPLSSMLPVPVIDTPPQFIEIAPAQPDTVYVPQYDPGVVYGEPVPMYGGYRPIVAPQPVYVGSSAAPVVAGLIGFGAGVILAESVDRRPWGWNSWGMRWGEPGYRWHRNEPPPPPSRRPAVIYNNNTYVSRSTTVVQNIHNTHINNVGNVTHIANNPHFEPRRPDFPQQGGDPRSGDPRSGDPRSGDPRSGGMAAAALAGAAGMAGAAAAAHSGMSQRLGLRPPQGGPPPSAQGMVPPGGTQGFARQDGADRGRPGLRPDDRPQASLQPRMNPVPASQPGQFGKWPQSPQSAQSTPSSASGAVQRPAPALPAAAMQGDRGRDSRVPSWSSAATQQGMRPQDRQIGQDRQDRDRSMADATRQRQQQQQQMETQAARLRGEEQQRQQQQRQAQMQAHAQMRDQARDQAQAQVQAQAQAQARQQAERDRQALQQRSQDQARQQQMQQQQQQQQQQARAQEQMQARMQAQQQAQQQAQRQAQMQERQAQQQRQQQFEAAQQQRMQAQQAQQAQAQARAQQQQARAQQEQRQQQQRMANAARPQERRGGRDERRDR</sequence>
<evidence type="ECO:0000256" key="1">
    <source>
        <dbReference type="SAM" id="MobiDB-lite"/>
    </source>
</evidence>
<reference evidence="2 3" key="1">
    <citation type="submission" date="2020-12" db="EMBL/GenBank/DDBJ databases">
        <title>FDA dAtabase for Regulatory Grade micrObial Sequences (FDA-ARGOS): Supporting development and validation of Infectious Disease Dx tests.</title>
        <authorList>
            <person name="Sproer C."/>
            <person name="Gronow S."/>
            <person name="Severitt S."/>
            <person name="Schroder I."/>
            <person name="Tallon L."/>
            <person name="Sadzewicz L."/>
            <person name="Zhao X."/>
            <person name="Boylan J."/>
            <person name="Ott S."/>
            <person name="Bowen H."/>
            <person name="Vavikolanu K."/>
            <person name="Mehta A."/>
            <person name="Aluvathingal J."/>
            <person name="Nadendla S."/>
            <person name="Lowell S."/>
            <person name="Myers T."/>
            <person name="Yan Y."/>
            <person name="Sichtig H."/>
        </authorList>
    </citation>
    <scope>NUCLEOTIDE SEQUENCE [LARGE SCALE GENOMIC DNA]</scope>
    <source>
        <strain evidence="2 3">FDAARGOS_909</strain>
    </source>
</reference>
<feature type="compositionally biased region" description="Basic and acidic residues" evidence="1">
    <location>
        <begin position="554"/>
        <end position="570"/>
    </location>
</feature>
<dbReference type="Proteomes" id="UP000594778">
    <property type="component" value="Chromosome"/>
</dbReference>
<feature type="region of interest" description="Disordered" evidence="1">
    <location>
        <begin position="429"/>
        <end position="766"/>
    </location>
</feature>
<feature type="compositionally biased region" description="Low complexity" evidence="1">
    <location>
        <begin position="598"/>
        <end position="611"/>
    </location>
</feature>
<feature type="compositionally biased region" description="Basic and acidic residues" evidence="1">
    <location>
        <begin position="753"/>
        <end position="766"/>
    </location>
</feature>
<feature type="compositionally biased region" description="Low complexity" evidence="1">
    <location>
        <begin position="619"/>
        <end position="635"/>
    </location>
</feature>
<gene>
    <name evidence="2" type="ORF">I6G66_10765</name>
</gene>
<feature type="compositionally biased region" description="Basic and acidic residues" evidence="1">
    <location>
        <begin position="463"/>
        <end position="478"/>
    </location>
</feature>
<feature type="compositionally biased region" description="Basic and acidic residues" evidence="1">
    <location>
        <begin position="389"/>
        <end position="402"/>
    </location>
</feature>
<dbReference type="InterPro" id="IPR021728">
    <property type="entry name" value="DUF3300"/>
</dbReference>
<dbReference type="PANTHER" id="PTHR40269">
    <property type="entry name" value="OUTER MEMBRANE PROTEIN-RELATED"/>
    <property type="match status" value="1"/>
</dbReference>